<dbReference type="PANTHER" id="PTHR47506:SF1">
    <property type="entry name" value="HTH-TYPE TRANSCRIPTIONAL REGULATOR YJDC"/>
    <property type="match status" value="1"/>
</dbReference>
<keyword evidence="3" id="KW-0804">Transcription</keyword>
<protein>
    <submittedName>
        <fullName evidence="6">HMG-I and HMG-Y, DNA-binding regulatory protein, TetR</fullName>
    </submittedName>
</protein>
<keyword evidence="1" id="KW-0805">Transcription regulation</keyword>
<sequence>MGRNKKFNQEQVLAEIGKLFVKYGFNATSLDDIVKCTGLLRGSLYSTFGSKQGMFVSALKLSLKGENNQVSWGLLIIAMLEVAPRNNMVRDIVQQWYKENKSANVAELIGLQLLKHGGIIEGGQ</sequence>
<accession>A0A0R1MAH2</accession>
<evidence type="ECO:0000256" key="4">
    <source>
        <dbReference type="PROSITE-ProRule" id="PRU00335"/>
    </source>
</evidence>
<evidence type="ECO:0000313" key="7">
    <source>
        <dbReference type="Proteomes" id="UP000051686"/>
    </source>
</evidence>
<comment type="caution">
    <text evidence="6">The sequence shown here is derived from an EMBL/GenBank/DDBJ whole genome shotgun (WGS) entry which is preliminary data.</text>
</comment>
<dbReference type="SUPFAM" id="SSF46689">
    <property type="entry name" value="Homeodomain-like"/>
    <property type="match status" value="1"/>
</dbReference>
<evidence type="ECO:0000313" key="6">
    <source>
        <dbReference type="EMBL" id="KRL05118.1"/>
    </source>
</evidence>
<dbReference type="Gene3D" id="1.10.10.60">
    <property type="entry name" value="Homeodomain-like"/>
    <property type="match status" value="1"/>
</dbReference>
<evidence type="ECO:0000256" key="3">
    <source>
        <dbReference type="ARBA" id="ARBA00023163"/>
    </source>
</evidence>
<evidence type="ECO:0000256" key="2">
    <source>
        <dbReference type="ARBA" id="ARBA00023125"/>
    </source>
</evidence>
<dbReference type="Pfam" id="PF00440">
    <property type="entry name" value="TetR_N"/>
    <property type="match status" value="1"/>
</dbReference>
<dbReference type="AlphaFoldDB" id="A0A0R1MAH2"/>
<keyword evidence="7" id="KW-1185">Reference proteome</keyword>
<reference evidence="6 7" key="1">
    <citation type="journal article" date="2015" name="Genome Announc.">
        <title>Expanding the biotechnology potential of lactobacilli through comparative genomics of 213 strains and associated genera.</title>
        <authorList>
            <person name="Sun Z."/>
            <person name="Harris H.M."/>
            <person name="McCann A."/>
            <person name="Guo C."/>
            <person name="Argimon S."/>
            <person name="Zhang W."/>
            <person name="Yang X."/>
            <person name="Jeffery I.B."/>
            <person name="Cooney J.C."/>
            <person name="Kagawa T.F."/>
            <person name="Liu W."/>
            <person name="Song Y."/>
            <person name="Salvetti E."/>
            <person name="Wrobel A."/>
            <person name="Rasinkangas P."/>
            <person name="Parkhill J."/>
            <person name="Rea M.C."/>
            <person name="O'Sullivan O."/>
            <person name="Ritari J."/>
            <person name="Douillard F.P."/>
            <person name="Paul Ross R."/>
            <person name="Yang R."/>
            <person name="Briner A.E."/>
            <person name="Felis G.E."/>
            <person name="de Vos W.M."/>
            <person name="Barrangou R."/>
            <person name="Klaenhammer T.R."/>
            <person name="Caufield P.W."/>
            <person name="Cui Y."/>
            <person name="Zhang H."/>
            <person name="O'Toole P.W."/>
        </authorList>
    </citation>
    <scope>NUCLEOTIDE SEQUENCE [LARGE SCALE GENOMIC DNA]</scope>
    <source>
        <strain evidence="6 7">DSM 19972</strain>
    </source>
</reference>
<dbReference type="OrthoDB" id="9795242at2"/>
<feature type="DNA-binding region" description="H-T-H motif" evidence="4">
    <location>
        <begin position="29"/>
        <end position="48"/>
    </location>
</feature>
<evidence type="ECO:0000256" key="1">
    <source>
        <dbReference type="ARBA" id="ARBA00023015"/>
    </source>
</evidence>
<organism evidence="6 7">
    <name type="scientific">Liquorilactobacillus oeni DSM 19972</name>
    <dbReference type="NCBI Taxonomy" id="1423777"/>
    <lineage>
        <taxon>Bacteria</taxon>
        <taxon>Bacillati</taxon>
        <taxon>Bacillota</taxon>
        <taxon>Bacilli</taxon>
        <taxon>Lactobacillales</taxon>
        <taxon>Lactobacillaceae</taxon>
        <taxon>Liquorilactobacillus</taxon>
    </lineage>
</organism>
<dbReference type="PANTHER" id="PTHR47506">
    <property type="entry name" value="TRANSCRIPTIONAL REGULATORY PROTEIN"/>
    <property type="match status" value="1"/>
</dbReference>
<dbReference type="PATRIC" id="fig|1423777.3.peg.1098"/>
<feature type="domain" description="HTH tetR-type" evidence="5">
    <location>
        <begin position="6"/>
        <end position="66"/>
    </location>
</feature>
<name>A0A0R1MAH2_9LACO</name>
<gene>
    <name evidence="6" type="ORF">FD46_GL001063</name>
</gene>
<proteinExistence type="predicted"/>
<evidence type="ECO:0000259" key="5">
    <source>
        <dbReference type="PROSITE" id="PS50977"/>
    </source>
</evidence>
<dbReference type="Proteomes" id="UP000051686">
    <property type="component" value="Unassembled WGS sequence"/>
</dbReference>
<dbReference type="InterPro" id="IPR009057">
    <property type="entry name" value="Homeodomain-like_sf"/>
</dbReference>
<dbReference type="EMBL" id="AZEH01000034">
    <property type="protein sequence ID" value="KRL05118.1"/>
    <property type="molecule type" value="Genomic_DNA"/>
</dbReference>
<keyword evidence="2 4" id="KW-0238">DNA-binding</keyword>
<dbReference type="GO" id="GO:0003677">
    <property type="term" value="F:DNA binding"/>
    <property type="evidence" value="ECO:0007669"/>
    <property type="project" value="UniProtKB-UniRule"/>
</dbReference>
<dbReference type="InterPro" id="IPR001647">
    <property type="entry name" value="HTH_TetR"/>
</dbReference>
<dbReference type="PROSITE" id="PS50977">
    <property type="entry name" value="HTH_TETR_2"/>
    <property type="match status" value="1"/>
</dbReference>